<feature type="compositionally biased region" description="Polar residues" evidence="1">
    <location>
        <begin position="536"/>
        <end position="595"/>
    </location>
</feature>
<dbReference type="AlphaFoldDB" id="A0A9X0ABB9"/>
<dbReference type="OrthoDB" id="3555636at2759"/>
<sequence>MGNPLRDHPFPCSCRRPDCQRRRIVPSNPRPFPRHIRHTLSRLHPRSTSAIDNPLRAHPVPRGCQRPDCQCCRPVSSIPRPPLRQIPNTLPRQPLPYNPIGAWLNSQPSFSINPMLLDSPSTQQNLAVQSGNNNSNTEGHLEGMMGTHGNGSRPADLRGLARIDIIRRHLRRLRTLLVHRNLPIRLLPPQLHDRPLSNPLIPVGERTQVRPPSSRSTRWLLLEMEADRNPAHRGLIQTIRTRLEAEPRPHLDEHWLIANLQMIGVFISEDTSLFHVHRHIQHTYLMQLASHLGESEQVLMNRILELVRGLRSLLLHDGNRLRRSLGGGLMEELRQMMQDVEDIVPTDPHTRQQERRSPSVRQEQSEYCRPRDILNESNTAIRASNTPSLFEHSNMPVSPTRRRQVGQQIGDLNNIPANFDEPLDEGGLHESIVSPENSTNNHPRTRQQEELQRPSVEQEQPDSFNLHPPRFSLELMSNPYAADQGSVSPHVLPSGAQFEQVAEEIRTQQYTVNNGLRAIQTRMRERERMEAAQALANNNTGLETNASANNSTGLETNASANNNPGLETNASANNNPGLETNASANNNPGLETNASAYDYPPSLTFELVSSDEDLSDTSFGSIETIIGPRPARRHRR</sequence>
<accession>A0A9X0ABB9</accession>
<feature type="region of interest" description="Disordered" evidence="1">
    <location>
        <begin position="536"/>
        <end position="597"/>
    </location>
</feature>
<feature type="compositionally biased region" description="Polar residues" evidence="1">
    <location>
        <begin position="375"/>
        <end position="388"/>
    </location>
</feature>
<proteinExistence type="predicted"/>
<comment type="caution">
    <text evidence="2">The sequence shown here is derived from an EMBL/GenBank/DDBJ whole genome shotgun (WGS) entry which is preliminary data.</text>
</comment>
<dbReference type="Proteomes" id="UP001152300">
    <property type="component" value="Unassembled WGS sequence"/>
</dbReference>
<organism evidence="2 3">
    <name type="scientific">Sclerotinia nivalis</name>
    <dbReference type="NCBI Taxonomy" id="352851"/>
    <lineage>
        <taxon>Eukaryota</taxon>
        <taxon>Fungi</taxon>
        <taxon>Dikarya</taxon>
        <taxon>Ascomycota</taxon>
        <taxon>Pezizomycotina</taxon>
        <taxon>Leotiomycetes</taxon>
        <taxon>Helotiales</taxon>
        <taxon>Sclerotiniaceae</taxon>
        <taxon>Sclerotinia</taxon>
    </lineage>
</organism>
<evidence type="ECO:0000313" key="3">
    <source>
        <dbReference type="Proteomes" id="UP001152300"/>
    </source>
</evidence>
<keyword evidence="3" id="KW-1185">Reference proteome</keyword>
<name>A0A9X0ABB9_9HELO</name>
<feature type="region of interest" description="Disordered" evidence="1">
    <location>
        <begin position="344"/>
        <end position="470"/>
    </location>
</feature>
<evidence type="ECO:0000256" key="1">
    <source>
        <dbReference type="SAM" id="MobiDB-lite"/>
    </source>
</evidence>
<feature type="compositionally biased region" description="Basic and acidic residues" evidence="1">
    <location>
        <begin position="348"/>
        <end position="374"/>
    </location>
</feature>
<dbReference type="EMBL" id="JAPEIS010000014">
    <property type="protein sequence ID" value="KAJ8059706.1"/>
    <property type="molecule type" value="Genomic_DNA"/>
</dbReference>
<evidence type="ECO:0000313" key="2">
    <source>
        <dbReference type="EMBL" id="KAJ8059706.1"/>
    </source>
</evidence>
<protein>
    <submittedName>
        <fullName evidence="2">Uncharacterized protein</fullName>
    </submittedName>
</protein>
<reference evidence="2" key="1">
    <citation type="submission" date="2022-11" db="EMBL/GenBank/DDBJ databases">
        <title>Genome Resource of Sclerotinia nivalis Strain SnTB1, a Plant Pathogen Isolated from American Ginseng.</title>
        <authorList>
            <person name="Fan S."/>
        </authorList>
    </citation>
    <scope>NUCLEOTIDE SEQUENCE</scope>
    <source>
        <strain evidence="2">SnTB1</strain>
    </source>
</reference>
<gene>
    <name evidence="2" type="ORF">OCU04_011354</name>
</gene>